<comment type="caution">
    <text evidence="2">The sequence shown here is derived from an EMBL/GenBank/DDBJ whole genome shotgun (WGS) entry which is preliminary data.</text>
</comment>
<dbReference type="OrthoDB" id="78488at2157"/>
<evidence type="ECO:0000313" key="3">
    <source>
        <dbReference type="EMBL" id="PWL07982.1"/>
    </source>
</evidence>
<evidence type="ECO:0000313" key="5">
    <source>
        <dbReference type="Proteomes" id="UP000246004"/>
    </source>
</evidence>
<feature type="domain" description="Big-1" evidence="1">
    <location>
        <begin position="2144"/>
        <end position="2234"/>
    </location>
</feature>
<dbReference type="SUPFAM" id="SSF51126">
    <property type="entry name" value="Pectin lyase-like"/>
    <property type="match status" value="2"/>
</dbReference>
<reference evidence="2 4" key="2">
    <citation type="journal article" date="2017" name="BMC Genomics">
        <title>Genomic analysis of methanogenic archaea reveals a shift towards energy conservation.</title>
        <authorList>
            <person name="Gilmore S.P."/>
            <person name="Henske J.K."/>
            <person name="Sexton J.A."/>
            <person name="Solomon K.V."/>
            <person name="Seppala S."/>
            <person name="Yoo J.I."/>
            <person name="Huyett L.M."/>
            <person name="Pressman A."/>
            <person name="Cogan J.Z."/>
            <person name="Kivenson V."/>
            <person name="Peng X."/>
            <person name="Tan Y."/>
            <person name="Valentine D.L."/>
            <person name="O'Malley M.A."/>
        </authorList>
    </citation>
    <scope>NUCLEOTIDE SEQUENCE [LARGE SCALE GENOMIC DNA]</scope>
    <source>
        <strain evidence="2 4">1R-7</strain>
    </source>
</reference>
<protein>
    <recommendedName>
        <fullName evidence="1">Big-1 domain-containing protein</fullName>
    </recommendedName>
</protein>
<organism evidence="2 4">
    <name type="scientific">Methanosphaera cuniculi</name>
    <dbReference type="NCBI Taxonomy" id="1077256"/>
    <lineage>
        <taxon>Archaea</taxon>
        <taxon>Methanobacteriati</taxon>
        <taxon>Methanobacteriota</taxon>
        <taxon>Methanomada group</taxon>
        <taxon>Methanobacteria</taxon>
        <taxon>Methanobacteriales</taxon>
        <taxon>Methanobacteriaceae</taxon>
        <taxon>Methanosphaera</taxon>
    </lineage>
</organism>
<evidence type="ECO:0000313" key="2">
    <source>
        <dbReference type="EMBL" id="PAV07818.1"/>
    </source>
</evidence>
<evidence type="ECO:0000313" key="4">
    <source>
        <dbReference type="Proteomes" id="UP000217528"/>
    </source>
</evidence>
<gene>
    <name evidence="2" type="ORF">ASJ82_02500</name>
    <name evidence="3" type="ORF">MSCUN_12250</name>
</gene>
<name>A0A2A2HER4_9EURY</name>
<dbReference type="EMBL" id="LMVN01000007">
    <property type="protein sequence ID" value="PAV07818.1"/>
    <property type="molecule type" value="Genomic_DNA"/>
</dbReference>
<dbReference type="InterPro" id="IPR006626">
    <property type="entry name" value="PbH1"/>
</dbReference>
<proteinExistence type="predicted"/>
<dbReference type="Proteomes" id="UP000217528">
    <property type="component" value="Unassembled WGS sequence"/>
</dbReference>
<dbReference type="EMBL" id="LWMS01000042">
    <property type="protein sequence ID" value="PWL07982.1"/>
    <property type="molecule type" value="Genomic_DNA"/>
</dbReference>
<dbReference type="RefSeq" id="WP_095608264.1">
    <property type="nucleotide sequence ID" value="NZ_LMVN01000007.1"/>
</dbReference>
<dbReference type="Proteomes" id="UP000246004">
    <property type="component" value="Unassembled WGS sequence"/>
</dbReference>
<dbReference type="InterPro" id="IPR011050">
    <property type="entry name" value="Pectin_lyase_fold/virulence"/>
</dbReference>
<sequence length="2434" mass="268143">MNKNGKFLFVGLTLLLLLVSVGSITAADNDSTTTILSDNVESANHDTITSNTEKIVETSQKLETKDVKKTNKNLTKKTTQTDKQTKKADALQQTVNNYNELKDAWNYIQDQGDNETIYTINVKKGQYKFEDQLTSTKTSNAKYITINGENVDNTIFDGQNTTRFFNLNNTNQIIKINNITFKNGFNETQAGAIYVNSTTTLNNTKFINNVVNIANGTANGGAIYARASMDVYNSSFINNTIKCDNDNATSFWAYGCALSSNGGSLVTFNIELCEFINNNATSLVNISNQGCMGGAIYNTGRGIINIKNCDFFNNSAKTGAAINIGYTWGKASSSVLSCVFANNTATSDPNISSSSSLKLTSGSNYYLDNSDVSNIYIQTNGKPSNYTFNQKTKQLRISCLIDTDLYFGYITSLGRGYSLNLTSSSDLINTTGIKFTPENNYSVLFNVSNLPANHENITLYVSGIEATHITYDHTNVVFNNITAKPGNTITLKSSFTTSDGIIIPNGKVAFKINGKTVGHSNIKYGTATLNYTIPDNYSAKDYILTTTYGGSNKFIEARTNATLHLEKLATKTNLTTKIDGNTLKITVDPRDENGNTVKDGKICVKIEGKTLQNLKITGKTQVNFTIPKSWNNREIKILAIYGENNNHKQSRMEIKTKLTLNTKTTKTDTTVNNYYVSANSGSDTNTGSQSSPFKTIQKAIATVNSNKQNANIYLDGVFKGVGNTNLTVPGDLHINFIGVGNSSIDGEVNYTMKTTLEEGEYYWGSSPEWYPYNNGKGNWAMNITKGNGLITINNLTIKNCWNKGGSDISLYETATVDNYGNLEVNNVSFIFNHGGVGASIRNNNGANINVTNSLFEANRKSSSTGNYGAGIYNNGTATIINSTFQKNYARWGTITNDKQLTIINSTIRDNIAYDGSSTYKTGSGITINTGSTNFYEQNNSTDKITTIIDGCTFTNNDQLDIYADTGVTTIKNNIFNKSTGINSFNGNQNITFNFINNTFDSPIGSSIYTSLSSSNKYTFTLLANGKYKYNINSNTVINLTGTLSKALEATCSNSNIINNNFPRMIIISGENNIITGNNITTTMDQYTISLGDYKNNIVTNNNLIAAALKGNSAVNYTAVSNKVENNTPTVTELQIDDETFYKFFDDDGNLLDTYNNVEQIQIIGSLTNKNININQKISLFQKGRFVSYNITITTNQMSEISSLNITNINNQPVIILNGDNSIVKTSNLTTNNNYTIIANSKNNNITQNKLLADILVGDESVKTDKTNTIENNTPVYKNYILSEENFNTYFNNDGTIKDIPVSEVHFLVNGTIQNKNIILNNNKPIIITNYKDAKLVNTSIKTVENTTLDISYITIRNTDKITFDLTSKENSISNCNITSNTTILNAINTTTLTITRNNITTQTKQDLTLINIINLTTLNINYNNIQSKATENIKIINIEDATKTNLKYNNITTQSNTTAQPVKILNHEKIVYQVSNDISSNNIIVNATNTIGLEIENQYITGRISYNEITLFGDKNIGMKLINVTRNNEYSSTLYDNDITLNSANSKAVVFEKMNDLYGGDLNYNRFYLNNNNSTAIFINQIANLTISNRNKIAMNGSDDIAIYSNNSNLIKIIGSNIQSLTNTNDNIAPIILNNTTGANITKNNITTTSKYTIIINEPSNNNQIIDNNLYADNNLADNSILNPNPDTNKVLNNNPEITTYYYLNEKTYNQFFDENGNLRDEIPAGLKIIATENLENKKLNINKPLNIIADGIIYTNTIVNLTPEASNITLRGLTITGDSQLIIGSNNSNINISSMNCYKDDNNKTILIINGNNNNITTGSIYSSSNVELNITVIEITGNNNYVHFTGVTSTSSKYDKIIGILLNNANNNIIDHTSAVWIEGLNTTPLLLNNSNNNTIFTNQLDLEQSEYNEGIILVNSSYNKFRGRIGTYNIKINTISSLLKVENNSNFNNFEGLSLDGRHVTKTPIYITNSHYNIFRGQGYEFNELLGYAINITEGVGNNITYNYIETATLEGNDAVIQENKNDTINNMVMYNYAKSVKSTVLNITMPDTIKVYDNVRINISVSYRNGTNWDSPYVPVETGHAIFEVNGKQIGTVEVVNGLAEINYTIQPEDGKTLTVKVSYEDPTLKYDFISETITKTIELLDSKVIMANTTNTGVNSKVTAIILDEKGNIIYDGNVTFTLGNVNQTVTISNGIAQVTFDTSAYKLGKYNITATFNGNDICAVANNTVTLTVTKYDVNVQVNPITTLSGNKVLLTANVTDINGKAVNTGRVIFKLNGCTLKDSNGNTLYANVINGTATVEYMIPAHYTAKNYTLIAVASSSAYNRTETNSTLTINKTTPKAQQIPLKVKRTNNTTITVKFTDNENNDLIGENKVCIKFNGKTLINTKATNGTVKVNLDLTNYKNSQYEFTVICGANSRYNTCKNVSTLILE</sequence>
<keyword evidence="4" id="KW-1185">Reference proteome</keyword>
<dbReference type="InterPro" id="IPR003344">
    <property type="entry name" value="Big_1_dom"/>
</dbReference>
<dbReference type="Gene3D" id="3.30.1910.20">
    <property type="entry name" value="asparaginyl-tRNA synthetase, N-terminal domain"/>
    <property type="match status" value="1"/>
</dbReference>
<accession>A0A2A2HER4</accession>
<dbReference type="InterPro" id="IPR013783">
    <property type="entry name" value="Ig-like_fold"/>
</dbReference>
<reference evidence="3 5" key="1">
    <citation type="submission" date="2016-04" db="EMBL/GenBank/DDBJ databases">
        <title>Genome sequence of Methanosphaera cuniculi DSM 4103.</title>
        <authorList>
            <person name="Poehlein A."/>
            <person name="Seedorf H."/>
            <person name="Daniel R."/>
        </authorList>
    </citation>
    <scope>NUCLEOTIDE SEQUENCE [LARGE SCALE GENOMIC DNA]</scope>
    <source>
        <strain evidence="3 5">DSM 4103</strain>
    </source>
</reference>
<evidence type="ECO:0000259" key="1">
    <source>
        <dbReference type="PROSITE" id="PS51127"/>
    </source>
</evidence>
<dbReference type="PROSITE" id="PS51127">
    <property type="entry name" value="BIG1"/>
    <property type="match status" value="1"/>
</dbReference>
<dbReference type="Gene3D" id="2.60.40.10">
    <property type="entry name" value="Immunoglobulins"/>
    <property type="match status" value="1"/>
</dbReference>
<dbReference type="SMART" id="SM00710">
    <property type="entry name" value="PbH1"/>
    <property type="match status" value="11"/>
</dbReference>